<dbReference type="GO" id="GO:0006508">
    <property type="term" value="P:proteolysis"/>
    <property type="evidence" value="ECO:0007669"/>
    <property type="project" value="UniProtKB-KW"/>
</dbReference>
<evidence type="ECO:0000256" key="4">
    <source>
        <dbReference type="ARBA" id="ARBA00022525"/>
    </source>
</evidence>
<dbReference type="PANTHER" id="PTHR11705">
    <property type="entry name" value="PROTEASE FAMILY M14 CARBOXYPEPTIDASE A,B"/>
    <property type="match status" value="1"/>
</dbReference>
<evidence type="ECO:0000256" key="8">
    <source>
        <dbReference type="ARBA" id="ARBA00022729"/>
    </source>
</evidence>
<dbReference type="Pfam" id="PF00246">
    <property type="entry name" value="Peptidase_M14"/>
    <property type="match status" value="1"/>
</dbReference>
<gene>
    <name evidence="18" type="ORF">NQ314_019568</name>
</gene>
<keyword evidence="12" id="KW-1015">Disulfide bond</keyword>
<keyword evidence="9" id="KW-0378">Hydrolase</keyword>
<dbReference type="PANTHER" id="PTHR11705:SF153">
    <property type="entry name" value="ZINC CARBOXYPEPTIDASE A 1-LIKE PROTEIN"/>
    <property type="match status" value="1"/>
</dbReference>
<evidence type="ECO:0000313" key="19">
    <source>
        <dbReference type="Proteomes" id="UP001162156"/>
    </source>
</evidence>
<comment type="caution">
    <text evidence="18">The sequence shown here is derived from an EMBL/GenBank/DDBJ whole genome shotgun (WGS) entry which is preliminary data.</text>
</comment>
<comment type="cofactor">
    <cofactor evidence="1">
        <name>Zn(2+)</name>
        <dbReference type="ChEBI" id="CHEBI:29105"/>
    </cofactor>
</comment>
<evidence type="ECO:0000256" key="15">
    <source>
        <dbReference type="PROSITE-ProRule" id="PRU01379"/>
    </source>
</evidence>
<keyword evidence="10" id="KW-0862">Zinc</keyword>
<comment type="function">
    <text evidence="13">Involved in the digestion of the blood meal.</text>
</comment>
<dbReference type="SMART" id="SM00631">
    <property type="entry name" value="Zn_pept"/>
    <property type="match status" value="1"/>
</dbReference>
<evidence type="ECO:0000256" key="16">
    <source>
        <dbReference type="SAM" id="SignalP"/>
    </source>
</evidence>
<dbReference type="PROSITE" id="PS00133">
    <property type="entry name" value="CARBOXYPEPT_ZN_2"/>
    <property type="match status" value="1"/>
</dbReference>
<feature type="chain" id="PRO_5043485379" description="Zinc carboxypeptidase A 1" evidence="16">
    <location>
        <begin position="19"/>
        <end position="401"/>
    </location>
</feature>
<name>A0AAV8WNS8_9CUCU</name>
<reference evidence="18" key="1">
    <citation type="journal article" date="2023" name="Insect Mol. Biol.">
        <title>Genome sequencing provides insights into the evolution of gene families encoding plant cell wall-degrading enzymes in longhorned beetles.</title>
        <authorList>
            <person name="Shin N.R."/>
            <person name="Okamura Y."/>
            <person name="Kirsch R."/>
            <person name="Pauchet Y."/>
        </authorList>
    </citation>
    <scope>NUCLEOTIDE SEQUENCE</scope>
    <source>
        <strain evidence="18">RBIC_L_NR</strain>
    </source>
</reference>
<dbReference type="SUPFAM" id="SSF53187">
    <property type="entry name" value="Zn-dependent exopeptidases"/>
    <property type="match status" value="1"/>
</dbReference>
<evidence type="ECO:0000256" key="13">
    <source>
        <dbReference type="ARBA" id="ARBA00057299"/>
    </source>
</evidence>
<dbReference type="InterPro" id="IPR000834">
    <property type="entry name" value="Peptidase_M14"/>
</dbReference>
<comment type="subcellular location">
    <subcellularLocation>
        <location evidence="2">Secreted</location>
    </subcellularLocation>
</comment>
<dbReference type="GO" id="GO:0004181">
    <property type="term" value="F:metallocarboxypeptidase activity"/>
    <property type="evidence" value="ECO:0007669"/>
    <property type="project" value="InterPro"/>
</dbReference>
<evidence type="ECO:0000259" key="17">
    <source>
        <dbReference type="PROSITE" id="PS52035"/>
    </source>
</evidence>
<evidence type="ECO:0000256" key="11">
    <source>
        <dbReference type="ARBA" id="ARBA00023049"/>
    </source>
</evidence>
<feature type="active site" description="Proton donor/acceptor" evidence="15">
    <location>
        <position position="360"/>
    </location>
</feature>
<dbReference type="Gene3D" id="3.30.70.340">
    <property type="entry name" value="Metallocarboxypeptidase-like"/>
    <property type="match status" value="1"/>
</dbReference>
<keyword evidence="5" id="KW-0121">Carboxypeptidase</keyword>
<dbReference type="PROSITE" id="PS52035">
    <property type="entry name" value="PEPTIDASE_M14"/>
    <property type="match status" value="1"/>
</dbReference>
<evidence type="ECO:0000256" key="9">
    <source>
        <dbReference type="ARBA" id="ARBA00022801"/>
    </source>
</evidence>
<organism evidence="18 19">
    <name type="scientific">Rhamnusium bicolor</name>
    <dbReference type="NCBI Taxonomy" id="1586634"/>
    <lineage>
        <taxon>Eukaryota</taxon>
        <taxon>Metazoa</taxon>
        <taxon>Ecdysozoa</taxon>
        <taxon>Arthropoda</taxon>
        <taxon>Hexapoda</taxon>
        <taxon>Insecta</taxon>
        <taxon>Pterygota</taxon>
        <taxon>Neoptera</taxon>
        <taxon>Endopterygota</taxon>
        <taxon>Coleoptera</taxon>
        <taxon>Polyphaga</taxon>
        <taxon>Cucujiformia</taxon>
        <taxon>Chrysomeloidea</taxon>
        <taxon>Cerambycidae</taxon>
        <taxon>Lepturinae</taxon>
        <taxon>Rhagiini</taxon>
        <taxon>Rhamnusium</taxon>
    </lineage>
</organism>
<evidence type="ECO:0000256" key="6">
    <source>
        <dbReference type="ARBA" id="ARBA00022670"/>
    </source>
</evidence>
<accession>A0AAV8WNS8</accession>
<dbReference type="FunFam" id="3.40.630.10:FF:000040">
    <property type="entry name" value="zinc carboxypeptidase"/>
    <property type="match status" value="1"/>
</dbReference>
<evidence type="ECO:0000313" key="18">
    <source>
        <dbReference type="EMBL" id="KAJ8927937.1"/>
    </source>
</evidence>
<dbReference type="AlphaFoldDB" id="A0AAV8WNS8"/>
<keyword evidence="8 16" id="KW-0732">Signal</keyword>
<dbReference type="Gene3D" id="3.40.630.10">
    <property type="entry name" value="Zn peptidases"/>
    <property type="match status" value="1"/>
</dbReference>
<dbReference type="Proteomes" id="UP001162156">
    <property type="component" value="Unassembled WGS sequence"/>
</dbReference>
<keyword evidence="19" id="KW-1185">Reference proteome</keyword>
<evidence type="ECO:0000256" key="7">
    <source>
        <dbReference type="ARBA" id="ARBA00022723"/>
    </source>
</evidence>
<sequence>MKFFIIIVLLLTIGHSISEKVRYDNYKLYKLTPKNVEAIQVLKELEEAAFSGYNFWSPVLAIGMPVHVMVPPYRVNELENIIKIIDVDSVLLMENVQDQIDAEDRPQTRDEGFGWTRYNTLDEINAWLRNLSVQYSSVVTLIQGGSTHEGRIIYGVKVSYSPNNANNSVFLESNIHARECTNAVIRRIAESYDWYVFPVFNPDGFEYSHTTDRMWRKTRYPHSILCTGADPNRNWDYFWNHGGTSNSPCTEIYRGPVPFSEPSTRSMAEFISSVGDQLVAYISFHSFSQLLLIPYGYTDEHLDNYEQIYQIGLKAAEALAQRYGTEYRVGTVYETIYPASGSSADWVKGVFNTPIVYTYELRDQGQYGFILPPEQIIPTALETLDSFITIFLEYENSISNK</sequence>
<dbReference type="InterPro" id="IPR003146">
    <property type="entry name" value="M14A_act_pep"/>
</dbReference>
<evidence type="ECO:0000256" key="14">
    <source>
        <dbReference type="ARBA" id="ARBA00069039"/>
    </source>
</evidence>
<evidence type="ECO:0000256" key="10">
    <source>
        <dbReference type="ARBA" id="ARBA00022833"/>
    </source>
</evidence>
<dbReference type="GO" id="GO:0008270">
    <property type="term" value="F:zinc ion binding"/>
    <property type="evidence" value="ECO:0007669"/>
    <property type="project" value="InterPro"/>
</dbReference>
<dbReference type="InterPro" id="IPR057247">
    <property type="entry name" value="CARBOXYPEPT_ZN_2"/>
</dbReference>
<evidence type="ECO:0000256" key="3">
    <source>
        <dbReference type="ARBA" id="ARBA00005988"/>
    </source>
</evidence>
<keyword evidence="11" id="KW-0482">Metalloprotease</keyword>
<dbReference type="PRINTS" id="PR00765">
    <property type="entry name" value="CRBOXYPTASEA"/>
</dbReference>
<evidence type="ECO:0000256" key="1">
    <source>
        <dbReference type="ARBA" id="ARBA00001947"/>
    </source>
</evidence>
<dbReference type="SUPFAM" id="SSF54897">
    <property type="entry name" value="Protease propeptides/inhibitors"/>
    <property type="match status" value="1"/>
</dbReference>
<comment type="similarity">
    <text evidence="3 15">Belongs to the peptidase M14 family.</text>
</comment>
<proteinExistence type="inferred from homology"/>
<dbReference type="InterPro" id="IPR036990">
    <property type="entry name" value="M14A-like_propep"/>
</dbReference>
<protein>
    <recommendedName>
        <fullName evidence="14">Zinc carboxypeptidase A 1</fullName>
    </recommendedName>
</protein>
<dbReference type="GO" id="GO:0005615">
    <property type="term" value="C:extracellular space"/>
    <property type="evidence" value="ECO:0007669"/>
    <property type="project" value="TreeGrafter"/>
</dbReference>
<evidence type="ECO:0000256" key="5">
    <source>
        <dbReference type="ARBA" id="ARBA00022645"/>
    </source>
</evidence>
<keyword evidence="4" id="KW-0964">Secreted</keyword>
<dbReference type="EMBL" id="JANEYF010005505">
    <property type="protein sequence ID" value="KAJ8927937.1"/>
    <property type="molecule type" value="Genomic_DNA"/>
</dbReference>
<keyword evidence="6" id="KW-0645">Protease</keyword>
<dbReference type="Pfam" id="PF02244">
    <property type="entry name" value="Propep_M14"/>
    <property type="match status" value="1"/>
</dbReference>
<keyword evidence="7" id="KW-0479">Metal-binding</keyword>
<evidence type="ECO:0000256" key="2">
    <source>
        <dbReference type="ARBA" id="ARBA00004613"/>
    </source>
</evidence>
<feature type="domain" description="Peptidase M14" evidence="17">
    <location>
        <begin position="117"/>
        <end position="394"/>
    </location>
</feature>
<dbReference type="CDD" id="cd03860">
    <property type="entry name" value="M14_CP_A-B_like"/>
    <property type="match status" value="1"/>
</dbReference>
<dbReference type="FunFam" id="3.30.70.340:FF:000002">
    <property type="entry name" value="Carboxypeptidase A"/>
    <property type="match status" value="1"/>
</dbReference>
<evidence type="ECO:0000256" key="12">
    <source>
        <dbReference type="ARBA" id="ARBA00023157"/>
    </source>
</evidence>
<feature type="signal peptide" evidence="16">
    <location>
        <begin position="1"/>
        <end position="18"/>
    </location>
</feature>